<evidence type="ECO:0000313" key="1">
    <source>
        <dbReference type="EMBL" id="TRM63836.1"/>
    </source>
</evidence>
<reference evidence="1 2" key="1">
    <citation type="journal article" date="2019" name="New Phytol.">
        <title>Comparative genomics reveals unique wood-decay strategies and fruiting body development in the Schizophyllaceae.</title>
        <authorList>
            <person name="Almasi E."/>
            <person name="Sahu N."/>
            <person name="Krizsan K."/>
            <person name="Balint B."/>
            <person name="Kovacs G.M."/>
            <person name="Kiss B."/>
            <person name="Cseklye J."/>
            <person name="Drula E."/>
            <person name="Henrissat B."/>
            <person name="Nagy I."/>
            <person name="Chovatia M."/>
            <person name="Adam C."/>
            <person name="LaButti K."/>
            <person name="Lipzen A."/>
            <person name="Riley R."/>
            <person name="Grigoriev I.V."/>
            <person name="Nagy L.G."/>
        </authorList>
    </citation>
    <scope>NUCLEOTIDE SEQUENCE [LARGE SCALE GENOMIC DNA]</scope>
    <source>
        <strain evidence="1 2">NL-1724</strain>
    </source>
</reference>
<comment type="caution">
    <text evidence="1">The sequence shown here is derived from an EMBL/GenBank/DDBJ whole genome shotgun (WGS) entry which is preliminary data.</text>
</comment>
<proteinExistence type="predicted"/>
<keyword evidence="2" id="KW-1185">Reference proteome</keyword>
<dbReference type="EMBL" id="VDMD01000008">
    <property type="protein sequence ID" value="TRM63836.1"/>
    <property type="molecule type" value="Genomic_DNA"/>
</dbReference>
<evidence type="ECO:0000313" key="2">
    <source>
        <dbReference type="Proteomes" id="UP000320762"/>
    </source>
</evidence>
<dbReference type="Proteomes" id="UP000320762">
    <property type="component" value="Unassembled WGS sequence"/>
</dbReference>
<dbReference type="STRING" id="97359.A0A550CGL7"/>
<accession>A0A550CGL7</accession>
<protein>
    <recommendedName>
        <fullName evidence="3">F-box domain-containing protein</fullName>
    </recommendedName>
</protein>
<evidence type="ECO:0008006" key="3">
    <source>
        <dbReference type="Google" id="ProtNLM"/>
    </source>
</evidence>
<gene>
    <name evidence="1" type="ORF">BD626DRAFT_492844</name>
</gene>
<organism evidence="1 2">
    <name type="scientific">Schizophyllum amplum</name>
    <dbReference type="NCBI Taxonomy" id="97359"/>
    <lineage>
        <taxon>Eukaryota</taxon>
        <taxon>Fungi</taxon>
        <taxon>Dikarya</taxon>
        <taxon>Basidiomycota</taxon>
        <taxon>Agaricomycotina</taxon>
        <taxon>Agaricomycetes</taxon>
        <taxon>Agaricomycetidae</taxon>
        <taxon>Agaricales</taxon>
        <taxon>Schizophyllaceae</taxon>
        <taxon>Schizophyllum</taxon>
    </lineage>
</organism>
<name>A0A550CGL7_9AGAR</name>
<dbReference type="AlphaFoldDB" id="A0A550CGL7"/>
<sequence>MASCSLSRQRLLGFWQTRALSSLIRHQSPMDHTAGDASLSCTESPLPPELVFEILKHLVDAYIDDWRSHAHSSQLAAAKIGSICAAWSAMMWGTEAWATIVFPGFGSDQHLASYLNACVARSGDHPLRIVIRGGAEEPHLPLTTVLSQLLPHSARWGELTIDGSFDDLCALSASRRSFPQLQKVHLEAGKFTKHSPDLLNFLATAPRLSNIYLATWSYHHSYKLILPPLRNVARLSLGADQCHSPDDIVDAVSQYGTTLENLEVNFDHSDMTVANRISGEPVFMAALKRVLLFHAANALLMRIVAPNIEQMTLVGLGVGHGQNASPYAPLLLFVAFAAPHALRSLWLDGVVHEFDEDCSRDVLRCLEQMDNLDERLSWMRVSQTFWKGSRFFVLFVRPQIRGAEAYQHNARYHALLAMLRSRTKVRVVRGRTVVALEDFQSDINIPEMQKTGQHRYTIASLI</sequence>